<evidence type="ECO:0000313" key="11">
    <source>
        <dbReference type="EMBL" id="RFM23331.1"/>
    </source>
</evidence>
<dbReference type="PANTHER" id="PTHR43406:SF1">
    <property type="entry name" value="TRYPTOPHAN SYNTHASE ALPHA CHAIN, CHLOROPLASTIC"/>
    <property type="match status" value="1"/>
</dbReference>
<dbReference type="UniPathway" id="UPA00035">
    <property type="reaction ID" value="UER00044"/>
</dbReference>
<dbReference type="Pfam" id="PF00290">
    <property type="entry name" value="Trp_syntA"/>
    <property type="match status" value="1"/>
</dbReference>
<comment type="similarity">
    <text evidence="9 10">Belongs to the TrpA family.</text>
</comment>
<feature type="active site" description="Proton acceptor" evidence="9">
    <location>
        <position position="50"/>
    </location>
</feature>
<dbReference type="InterPro" id="IPR018204">
    <property type="entry name" value="Trp_synthase_alpha_AS"/>
</dbReference>
<evidence type="ECO:0000256" key="5">
    <source>
        <dbReference type="ARBA" id="ARBA00022822"/>
    </source>
</evidence>
<keyword evidence="4 9" id="KW-0028">Amino-acid biosynthesis</keyword>
<evidence type="ECO:0000256" key="6">
    <source>
        <dbReference type="ARBA" id="ARBA00023141"/>
    </source>
</evidence>
<dbReference type="PROSITE" id="PS00167">
    <property type="entry name" value="TRP_SYNTHASE_ALPHA"/>
    <property type="match status" value="1"/>
</dbReference>
<evidence type="ECO:0000256" key="7">
    <source>
        <dbReference type="ARBA" id="ARBA00023239"/>
    </source>
</evidence>
<dbReference type="Proteomes" id="UP000266389">
    <property type="component" value="Unassembled WGS sequence"/>
</dbReference>
<evidence type="ECO:0000256" key="3">
    <source>
        <dbReference type="ARBA" id="ARBA00011270"/>
    </source>
</evidence>
<keyword evidence="5 9" id="KW-0822">Tryptophan biosynthesis</keyword>
<accession>A0A395LXY7</accession>
<gene>
    <name evidence="9" type="primary">trpA</name>
    <name evidence="11" type="ORF">D0433_11740</name>
</gene>
<evidence type="ECO:0000256" key="8">
    <source>
        <dbReference type="ARBA" id="ARBA00049047"/>
    </source>
</evidence>
<evidence type="ECO:0000256" key="1">
    <source>
        <dbReference type="ARBA" id="ARBA00003365"/>
    </source>
</evidence>
<dbReference type="EC" id="4.2.1.20" evidence="9"/>
<comment type="caution">
    <text evidence="11">The sequence shown here is derived from an EMBL/GenBank/DDBJ whole genome shotgun (WGS) entry which is preliminary data.</text>
</comment>
<organism evidence="11 12">
    <name type="scientific">Candidatus Thermochlorobacter aerophilus</name>
    <dbReference type="NCBI Taxonomy" id="1868324"/>
    <lineage>
        <taxon>Bacteria</taxon>
        <taxon>Pseudomonadati</taxon>
        <taxon>Chlorobiota</taxon>
        <taxon>Chlorobiia</taxon>
        <taxon>Chlorobiales</taxon>
        <taxon>Candidatus Thermochlorobacteriaceae</taxon>
        <taxon>Candidatus Thermochlorobacter</taxon>
    </lineage>
</organism>
<keyword evidence="7 9" id="KW-0456">Lyase</keyword>
<reference evidence="11 12" key="1">
    <citation type="journal article" date="2011" name="ISME J.">
        <title>Community ecology of hot spring cyanobacterial mats: predominant populations and their functional potential.</title>
        <authorList>
            <person name="Klatt C.G."/>
            <person name="Wood J.M."/>
            <person name="Rusch D.B."/>
            <person name="Bateson M.M."/>
            <person name="Hamamura N."/>
            <person name="Heidelberg J.F."/>
            <person name="Grossman A.R."/>
            <person name="Bhaya D."/>
            <person name="Cohan F.M."/>
            <person name="Kuhl M."/>
            <person name="Bryant D.A."/>
            <person name="Ward D.M."/>
        </authorList>
    </citation>
    <scope>NUCLEOTIDE SEQUENCE [LARGE SCALE GENOMIC DNA]</scope>
    <source>
        <strain evidence="11">OS</strain>
    </source>
</reference>
<dbReference type="NCBIfam" id="TIGR00262">
    <property type="entry name" value="trpA"/>
    <property type="match status" value="1"/>
</dbReference>
<dbReference type="PANTHER" id="PTHR43406">
    <property type="entry name" value="TRYPTOPHAN SYNTHASE, ALPHA CHAIN"/>
    <property type="match status" value="1"/>
</dbReference>
<dbReference type="InterPro" id="IPR002028">
    <property type="entry name" value="Trp_synthase_suA"/>
</dbReference>
<sequence length="275" mass="30261">MHSNTLSRLDATLARRKKMWIPYLMPEFPVPGTTVPVLLALQESGADLIELGIPYSDPLADGPVIQEAATRAIQNGVTLTKLFQWIQAARHAHTPLTIPLIMMGYINPILQYGIDRFLDDAKEAGADGFIIADLPIEEAEEFRQKCIARQLALVFLISPVTSEARIQKIDSLATHFLYAISVNATTGTKKLSQQQAADVEEYLARVRRCAKKPFVVGFGIENAAQAAKILELADGVVVGSALLRHIRAAKTAQEAAEYAAKFWQSLHQRDPQAAY</sequence>
<evidence type="ECO:0000256" key="4">
    <source>
        <dbReference type="ARBA" id="ARBA00022605"/>
    </source>
</evidence>
<name>A0A395LXY7_9BACT</name>
<dbReference type="InterPro" id="IPR013785">
    <property type="entry name" value="Aldolase_TIM"/>
</dbReference>
<dbReference type="HAMAP" id="MF_00131">
    <property type="entry name" value="Trp_synth_alpha"/>
    <property type="match status" value="1"/>
</dbReference>
<dbReference type="FunFam" id="3.20.20.70:FF:000037">
    <property type="entry name" value="Tryptophan synthase alpha chain"/>
    <property type="match status" value="1"/>
</dbReference>
<dbReference type="GO" id="GO:0005829">
    <property type="term" value="C:cytosol"/>
    <property type="evidence" value="ECO:0007669"/>
    <property type="project" value="TreeGrafter"/>
</dbReference>
<dbReference type="GO" id="GO:0004834">
    <property type="term" value="F:tryptophan synthase activity"/>
    <property type="evidence" value="ECO:0007669"/>
    <property type="project" value="UniProtKB-UniRule"/>
</dbReference>
<feature type="active site" description="Proton acceptor" evidence="9">
    <location>
        <position position="61"/>
    </location>
</feature>
<dbReference type="EMBL" id="PHFL01000067">
    <property type="protein sequence ID" value="RFM23331.1"/>
    <property type="molecule type" value="Genomic_DNA"/>
</dbReference>
<comment type="pathway">
    <text evidence="2 9">Amino-acid biosynthesis; L-tryptophan biosynthesis; L-tryptophan from chorismate: step 5/5.</text>
</comment>
<evidence type="ECO:0000256" key="10">
    <source>
        <dbReference type="RuleBase" id="RU003662"/>
    </source>
</evidence>
<comment type="catalytic activity">
    <reaction evidence="8 9">
        <text>(1S,2R)-1-C-(indol-3-yl)glycerol 3-phosphate + L-serine = D-glyceraldehyde 3-phosphate + L-tryptophan + H2O</text>
        <dbReference type="Rhea" id="RHEA:10532"/>
        <dbReference type="ChEBI" id="CHEBI:15377"/>
        <dbReference type="ChEBI" id="CHEBI:33384"/>
        <dbReference type="ChEBI" id="CHEBI:57912"/>
        <dbReference type="ChEBI" id="CHEBI:58866"/>
        <dbReference type="ChEBI" id="CHEBI:59776"/>
        <dbReference type="EC" id="4.2.1.20"/>
    </reaction>
</comment>
<dbReference type="AlphaFoldDB" id="A0A395LXY7"/>
<dbReference type="SUPFAM" id="SSF51366">
    <property type="entry name" value="Ribulose-phoshate binding barrel"/>
    <property type="match status" value="1"/>
</dbReference>
<dbReference type="InterPro" id="IPR011060">
    <property type="entry name" value="RibuloseP-bd_barrel"/>
</dbReference>
<proteinExistence type="inferred from homology"/>
<comment type="subunit">
    <text evidence="3 9">Tetramer of two alpha and two beta chains.</text>
</comment>
<evidence type="ECO:0000313" key="12">
    <source>
        <dbReference type="Proteomes" id="UP000266389"/>
    </source>
</evidence>
<dbReference type="Gene3D" id="3.20.20.70">
    <property type="entry name" value="Aldolase class I"/>
    <property type="match status" value="1"/>
</dbReference>
<keyword evidence="6 9" id="KW-0057">Aromatic amino acid biosynthesis</keyword>
<protein>
    <recommendedName>
        <fullName evidence="9">Tryptophan synthase alpha chain</fullName>
        <ecNumber evidence="9">4.2.1.20</ecNumber>
    </recommendedName>
</protein>
<comment type="function">
    <text evidence="1 9">The alpha subunit is responsible for the aldol cleavage of indoleglycerol phosphate to indole and glyceraldehyde 3-phosphate.</text>
</comment>
<evidence type="ECO:0000256" key="2">
    <source>
        <dbReference type="ARBA" id="ARBA00004733"/>
    </source>
</evidence>
<dbReference type="CDD" id="cd04724">
    <property type="entry name" value="Tryptophan_synthase_alpha"/>
    <property type="match status" value="1"/>
</dbReference>
<evidence type="ECO:0000256" key="9">
    <source>
        <dbReference type="HAMAP-Rule" id="MF_00131"/>
    </source>
</evidence>